<reference evidence="1" key="1">
    <citation type="submission" date="2016-04" db="EMBL/GenBank/DDBJ databases">
        <authorList>
            <person name="Evans L.H."/>
            <person name="Alamgir A."/>
            <person name="Owens N."/>
            <person name="Weber N.D."/>
            <person name="Virtaneva K."/>
            <person name="Barbian K."/>
            <person name="Babar A."/>
            <person name="Rosenke K."/>
        </authorList>
    </citation>
    <scope>NUCLEOTIDE SEQUENCE</scope>
    <source>
        <strain evidence="1">86-1</strain>
    </source>
</reference>
<sequence length="57" mass="6847">MQRRYFYIRYAPVTVGCYLFEKMMKNGQAQDLPLHDKKVTTRNMQIVLHLLPFNNTI</sequence>
<dbReference type="AlphaFoldDB" id="A0A212K452"/>
<evidence type="ECO:0000313" key="1">
    <source>
        <dbReference type="EMBL" id="SBW06397.1"/>
    </source>
</evidence>
<gene>
    <name evidence="1" type="ORF">KL86DYS1_31363</name>
</gene>
<proteinExistence type="predicted"/>
<organism evidence="1">
    <name type="scientific">uncultured Dysgonomonas sp</name>
    <dbReference type="NCBI Taxonomy" id="206096"/>
    <lineage>
        <taxon>Bacteria</taxon>
        <taxon>Pseudomonadati</taxon>
        <taxon>Bacteroidota</taxon>
        <taxon>Bacteroidia</taxon>
        <taxon>Bacteroidales</taxon>
        <taxon>Dysgonomonadaceae</taxon>
        <taxon>Dysgonomonas</taxon>
        <taxon>environmental samples</taxon>
    </lineage>
</organism>
<dbReference type="EMBL" id="FLUM01000003">
    <property type="protein sequence ID" value="SBW06397.1"/>
    <property type="molecule type" value="Genomic_DNA"/>
</dbReference>
<name>A0A212K452_9BACT</name>
<accession>A0A212K452</accession>
<protein>
    <submittedName>
        <fullName evidence="1">Uncharacterized protein</fullName>
    </submittedName>
</protein>